<dbReference type="GO" id="GO:0006109">
    <property type="term" value="P:regulation of carbohydrate metabolic process"/>
    <property type="evidence" value="ECO:0007669"/>
    <property type="project" value="InterPro"/>
</dbReference>
<dbReference type="OrthoDB" id="8326226at2"/>
<dbReference type="GO" id="GO:0005524">
    <property type="term" value="F:ATP binding"/>
    <property type="evidence" value="ECO:0007669"/>
    <property type="project" value="InterPro"/>
</dbReference>
<evidence type="ECO:0000313" key="2">
    <source>
        <dbReference type="EMBL" id="RRQ52012.1"/>
    </source>
</evidence>
<keyword evidence="3" id="KW-1185">Reference proteome</keyword>
<feature type="domain" description="HPr kinase/phosphorylase C-terminal" evidence="1">
    <location>
        <begin position="17"/>
        <end position="133"/>
    </location>
</feature>
<dbReference type="Proteomes" id="UP000268553">
    <property type="component" value="Unassembled WGS sequence"/>
</dbReference>
<sequence>MLRNRPALCCCGNTLMENIIHGSAVAIGENGVLLLGPSGSGKSDLTLQLIDRGAKLICDDALRIENNNGLPLLSCVQHIAGKIEVRGIGICQVDFISSAPLRLIVQLSQNVDRMPPEHQRINIAGFSVPMFKLDSFQASSALKVEWALQCVIDAGLHPVANLVAASSESIMK</sequence>
<accession>A0A3R8Q2U2</accession>
<reference evidence="2 3" key="1">
    <citation type="submission" date="2018-12" db="EMBL/GenBank/DDBJ databases">
        <authorList>
            <person name="Kim S.-J."/>
            <person name="Jung G.-Y."/>
        </authorList>
    </citation>
    <scope>NUCLEOTIDE SEQUENCE [LARGE SCALE GENOMIC DNA]</scope>
    <source>
        <strain evidence="2 3">03SU3-P</strain>
    </source>
</reference>
<protein>
    <submittedName>
        <fullName evidence="2">Aldolase</fullName>
    </submittedName>
</protein>
<dbReference type="InterPro" id="IPR027417">
    <property type="entry name" value="P-loop_NTPase"/>
</dbReference>
<proteinExistence type="predicted"/>
<dbReference type="CDD" id="cd01918">
    <property type="entry name" value="HprK_C"/>
    <property type="match status" value="1"/>
</dbReference>
<comment type="caution">
    <text evidence="2">The sequence shown here is derived from an EMBL/GenBank/DDBJ whole genome shotgun (WGS) entry which is preliminary data.</text>
</comment>
<dbReference type="Pfam" id="PF07475">
    <property type="entry name" value="Hpr_kinase_C"/>
    <property type="match status" value="1"/>
</dbReference>
<dbReference type="SUPFAM" id="SSF53795">
    <property type="entry name" value="PEP carboxykinase-like"/>
    <property type="match status" value="1"/>
</dbReference>
<dbReference type="GO" id="GO:0000155">
    <property type="term" value="F:phosphorelay sensor kinase activity"/>
    <property type="evidence" value="ECO:0007669"/>
    <property type="project" value="InterPro"/>
</dbReference>
<dbReference type="PANTHER" id="PTHR30305">
    <property type="entry name" value="PROTEIN YJDM-RELATED"/>
    <property type="match status" value="1"/>
</dbReference>
<organism evidence="2 3">
    <name type="scientific">Sphingorhabdus wooponensis</name>
    <dbReference type="NCBI Taxonomy" id="940136"/>
    <lineage>
        <taxon>Bacteria</taxon>
        <taxon>Pseudomonadati</taxon>
        <taxon>Pseudomonadota</taxon>
        <taxon>Alphaproteobacteria</taxon>
        <taxon>Sphingomonadales</taxon>
        <taxon>Sphingomonadaceae</taxon>
        <taxon>Sphingorhabdus</taxon>
    </lineage>
</organism>
<evidence type="ECO:0000313" key="3">
    <source>
        <dbReference type="Proteomes" id="UP000268553"/>
    </source>
</evidence>
<dbReference type="AlphaFoldDB" id="A0A3R8Q2U2"/>
<dbReference type="EMBL" id="RWJI01000001">
    <property type="protein sequence ID" value="RRQ52012.1"/>
    <property type="molecule type" value="Genomic_DNA"/>
</dbReference>
<dbReference type="Gene3D" id="3.40.50.300">
    <property type="entry name" value="P-loop containing nucleotide triphosphate hydrolases"/>
    <property type="match status" value="1"/>
</dbReference>
<dbReference type="InterPro" id="IPR011104">
    <property type="entry name" value="Hpr_kin/Pase_C"/>
</dbReference>
<dbReference type="PANTHER" id="PTHR30305:SF1">
    <property type="entry name" value="HPR KINASE_PHOSPHORYLASE"/>
    <property type="match status" value="1"/>
</dbReference>
<name>A0A3R8Q2U2_9SPHN</name>
<gene>
    <name evidence="2" type="ORF">D7D48_03830</name>
</gene>
<evidence type="ECO:0000259" key="1">
    <source>
        <dbReference type="Pfam" id="PF07475"/>
    </source>
</evidence>